<dbReference type="InterPro" id="IPR038729">
    <property type="entry name" value="Rad50/SbcC_AAA"/>
</dbReference>
<sequence length="679" mass="77634">MKKIILERLTYRNFKGFRDYIFDTKGFNTDAFGDNGTGKTTLFDGFIWLLFGKDSSNKSDFEIKELDAAGKVRQHKLEHEVEGDLLINGRRKTFRRVFSEQWTKKRGALTSEFTGHTTSYHIDGVPYNAGEYKAEVDSIIKEDLFKLLTSPTFFNEQLKKEERRKELLKICGDISDAEVIHSNNALERLPSILDDRDVEAHRKVVTARCKAINDEIKDIPIRISEAQRSQPDVTDLDQELLQEDIDHIRTQIKSKESEILRIQNGGESAVKEKRLREIEGELISIKNSLQSTVLDKVSVKRKEVGQLQSEVDRLRREIDDKQHRIKTNKRTIDSNKLESERLRAEWTEINGRVFEGHDHDENCPTCRQALPQEQIQDAFQKAVASFNKTKSERLEQINAKGKAATEETNQLEQMNSRLLAEINGLADMLAIQQTDLTTAEAQLTELRSGIQDPGADPEYQRLTEESARIKQEIVSLQDSAKETICKVQTGISSLNTDLLKLQEENAKFAQISKTEERIAVLEQQEKKLAIEYERLQEELFLTEEFTRTKVSLLDSKINSKFKYARFRLFEEQINGGLKEVCDTLFNGVPYGSGLNNAAEYNVGLDIINTLSEYYEVSVPIFFDNAESVTKLIDTDAQVIRLVVSEKDKVLRVKPSNEEQAFNNELGAIVRTLKNAKEAI</sequence>
<dbReference type="AlphaFoldDB" id="A0A168DFN2"/>
<keyword evidence="1" id="KW-0175">Coiled coil</keyword>
<proteinExistence type="predicted"/>
<dbReference type="Pfam" id="PF13476">
    <property type="entry name" value="AAA_23"/>
    <property type="match status" value="1"/>
</dbReference>
<reference evidence="3 4" key="1">
    <citation type="submission" date="2016-03" db="EMBL/GenBank/DDBJ databases">
        <title>Draft genome sequence of Paenibacillus glacialis DSM 22343.</title>
        <authorList>
            <person name="Shin S.-K."/>
            <person name="Yi H."/>
        </authorList>
    </citation>
    <scope>NUCLEOTIDE SEQUENCE [LARGE SCALE GENOMIC DNA]</scope>
    <source>
        <strain evidence="3 4">DSM 22343</strain>
    </source>
</reference>
<evidence type="ECO:0000313" key="4">
    <source>
        <dbReference type="Proteomes" id="UP000076967"/>
    </source>
</evidence>
<keyword evidence="4" id="KW-1185">Reference proteome</keyword>
<dbReference type="Gene3D" id="1.10.287.510">
    <property type="entry name" value="Helix hairpin bin"/>
    <property type="match status" value="1"/>
</dbReference>
<feature type="coiled-coil region" evidence="1">
    <location>
        <begin position="511"/>
        <end position="538"/>
    </location>
</feature>
<feature type="coiled-coil region" evidence="1">
    <location>
        <begin position="297"/>
        <end position="331"/>
    </location>
</feature>
<dbReference type="GO" id="GO:0006302">
    <property type="term" value="P:double-strand break repair"/>
    <property type="evidence" value="ECO:0007669"/>
    <property type="project" value="InterPro"/>
</dbReference>
<dbReference type="EMBL" id="LVJH01000070">
    <property type="protein sequence ID" value="OAB34155.1"/>
    <property type="molecule type" value="Genomic_DNA"/>
</dbReference>
<dbReference type="InterPro" id="IPR027417">
    <property type="entry name" value="P-loop_NTPase"/>
</dbReference>
<evidence type="ECO:0000256" key="1">
    <source>
        <dbReference type="SAM" id="Coils"/>
    </source>
</evidence>
<dbReference type="RefSeq" id="WP_068537898.1">
    <property type="nucleotide sequence ID" value="NZ_LVJH01000070.1"/>
</dbReference>
<gene>
    <name evidence="3" type="ORF">PGLA_24990</name>
</gene>
<dbReference type="OrthoDB" id="1698838at2"/>
<feature type="domain" description="Rad50/SbcC-type AAA" evidence="2">
    <location>
        <begin position="8"/>
        <end position="259"/>
    </location>
</feature>
<name>A0A168DFN2_9BACL</name>
<protein>
    <recommendedName>
        <fullName evidence="2">Rad50/SbcC-type AAA domain-containing protein</fullName>
    </recommendedName>
</protein>
<dbReference type="Proteomes" id="UP000076967">
    <property type="component" value="Unassembled WGS sequence"/>
</dbReference>
<organism evidence="3 4">
    <name type="scientific">Paenibacillus glacialis</name>
    <dbReference type="NCBI Taxonomy" id="494026"/>
    <lineage>
        <taxon>Bacteria</taxon>
        <taxon>Bacillati</taxon>
        <taxon>Bacillota</taxon>
        <taxon>Bacilli</taxon>
        <taxon>Bacillales</taxon>
        <taxon>Paenibacillaceae</taxon>
        <taxon>Paenibacillus</taxon>
    </lineage>
</organism>
<evidence type="ECO:0000259" key="2">
    <source>
        <dbReference type="Pfam" id="PF13476"/>
    </source>
</evidence>
<dbReference type="STRING" id="494026.PGLA_24990"/>
<comment type="caution">
    <text evidence="3">The sequence shown here is derived from an EMBL/GenBank/DDBJ whole genome shotgun (WGS) entry which is preliminary data.</text>
</comment>
<dbReference type="Gene3D" id="3.40.50.300">
    <property type="entry name" value="P-loop containing nucleotide triphosphate hydrolases"/>
    <property type="match status" value="1"/>
</dbReference>
<accession>A0A168DFN2</accession>
<dbReference type="GO" id="GO:0016887">
    <property type="term" value="F:ATP hydrolysis activity"/>
    <property type="evidence" value="ECO:0007669"/>
    <property type="project" value="InterPro"/>
</dbReference>
<evidence type="ECO:0000313" key="3">
    <source>
        <dbReference type="EMBL" id="OAB34155.1"/>
    </source>
</evidence>